<proteinExistence type="predicted"/>
<name>A0A444B3Y9_9MICO</name>
<dbReference type="AlphaFoldDB" id="A0A444B3Y9"/>
<evidence type="ECO:0000313" key="2">
    <source>
        <dbReference type="Proteomes" id="UP000288711"/>
    </source>
</evidence>
<sequence>MIARAGMAIWPPSTRDRVTSAYLRAVAAICGLRSAMARSVEGASRRVAMSAGVAQARPARR</sequence>
<gene>
    <name evidence="1" type="ORF">CWN80_09930</name>
</gene>
<accession>A0A444B3Y9</accession>
<evidence type="ECO:0000313" key="1">
    <source>
        <dbReference type="EMBL" id="RWU83103.1"/>
    </source>
</evidence>
<keyword evidence="2" id="KW-1185">Reference proteome</keyword>
<dbReference type="Proteomes" id="UP000288711">
    <property type="component" value="Unassembled WGS sequence"/>
</dbReference>
<dbReference type="EMBL" id="PIPF01000009">
    <property type="protein sequence ID" value="RWU83103.1"/>
    <property type="molecule type" value="Genomic_DNA"/>
</dbReference>
<reference evidence="1 2" key="1">
    <citation type="journal article" date="2009" name="Int. J. Syst. Evol. Microbiol.">
        <title>Janibacter hoylei sp. nov., Bacillus isronensis sp. nov. and Bacillus aryabhattai sp. nov., isolated from cryotubes used for collecting air from the upper atmosphere.</title>
        <authorList>
            <person name="Shivaji S."/>
            <person name="Chaturvedi P."/>
            <person name="Begum Z."/>
            <person name="Pindi P.K."/>
            <person name="Manorama R."/>
            <person name="Padmanaban D.A."/>
            <person name="Shouche Y.S."/>
            <person name="Pawar S."/>
            <person name="Vaishampayan P."/>
            <person name="Dutt C.B."/>
            <person name="Datta G.N."/>
            <person name="Manchanda R.K."/>
            <person name="Rao U.R."/>
            <person name="Bhargava P.M."/>
            <person name="Narlikar J.V."/>
        </authorList>
    </citation>
    <scope>NUCLEOTIDE SEQUENCE [LARGE SCALE GENOMIC DNA]</scope>
    <source>
        <strain evidence="1 2">PVAS-1</strain>
    </source>
</reference>
<protein>
    <submittedName>
        <fullName evidence="1">Uncharacterized protein</fullName>
    </submittedName>
</protein>
<organism evidence="1 2">
    <name type="scientific">Janibacter hoylei PVAS-1</name>
    <dbReference type="NCBI Taxonomy" id="1210046"/>
    <lineage>
        <taxon>Bacteria</taxon>
        <taxon>Bacillati</taxon>
        <taxon>Actinomycetota</taxon>
        <taxon>Actinomycetes</taxon>
        <taxon>Micrococcales</taxon>
        <taxon>Intrasporangiaceae</taxon>
        <taxon>Janibacter</taxon>
    </lineage>
</organism>
<comment type="caution">
    <text evidence="1">The sequence shown here is derived from an EMBL/GenBank/DDBJ whole genome shotgun (WGS) entry which is preliminary data.</text>
</comment>